<proteinExistence type="predicted"/>
<feature type="region of interest" description="Disordered" evidence="1">
    <location>
        <begin position="1"/>
        <end position="20"/>
    </location>
</feature>
<reference evidence="3" key="1">
    <citation type="journal article" date="2013" name="Genome Biol.">
        <title>Reference genomes and transcriptomes of Nicotiana sylvestris and Nicotiana tomentosiformis.</title>
        <authorList>
            <person name="Sierro N."/>
            <person name="Battey J.N."/>
            <person name="Ouadi S."/>
            <person name="Bovet L."/>
            <person name="Goepfert S."/>
            <person name="Bakaher N."/>
            <person name="Peitsch M.C."/>
            <person name="Ivanov N.V."/>
        </authorList>
    </citation>
    <scope>NUCLEOTIDE SEQUENCE [LARGE SCALE GENOMIC DNA]</scope>
</reference>
<reference evidence="4" key="2">
    <citation type="submission" date="2025-08" db="UniProtKB">
        <authorList>
            <consortium name="RefSeq"/>
        </authorList>
    </citation>
    <scope>IDENTIFICATION</scope>
    <source>
        <tissue evidence="4">Leaf</tissue>
    </source>
</reference>
<feature type="compositionally biased region" description="Basic and acidic residues" evidence="1">
    <location>
        <begin position="319"/>
        <end position="329"/>
    </location>
</feature>
<accession>A0A1U7WZ96</accession>
<name>A0A1U7WZ96_NICSY</name>
<evidence type="ECO:0000259" key="2">
    <source>
        <dbReference type="Pfam" id="PF14111"/>
    </source>
</evidence>
<dbReference type="AlphaFoldDB" id="A0A1U7WZ96"/>
<dbReference type="eggNOG" id="KOG1075">
    <property type="taxonomic scope" value="Eukaryota"/>
</dbReference>
<evidence type="ECO:0000313" key="4">
    <source>
        <dbReference type="RefSeq" id="XP_009779969.1"/>
    </source>
</evidence>
<protein>
    <submittedName>
        <fullName evidence="4">Uncharacterized protein LOC104229091</fullName>
    </submittedName>
</protein>
<dbReference type="OrthoDB" id="851886at2759"/>
<feature type="domain" description="DUF4283" evidence="2">
    <location>
        <begin position="101"/>
        <end position="183"/>
    </location>
</feature>
<dbReference type="InterPro" id="IPR025558">
    <property type="entry name" value="DUF4283"/>
</dbReference>
<gene>
    <name evidence="4" type="primary">LOC104229091</name>
</gene>
<evidence type="ECO:0000256" key="1">
    <source>
        <dbReference type="SAM" id="MobiDB-lite"/>
    </source>
</evidence>
<sequence>MSPKRVRIEEPSGNCTPKNIQSDLSRVEADLLLSKGKSKEIPTTPAAEQAIIEGSRQKAVQTQGVKQQVGYERYEFTVHSSNNSKWGEIAKLEMEDVELETEKWRSAIVLYVIGETPTIGVMDRFLTSVDKFSVKPQIFYHNEGYFVIRFTNLEERDQVLYSGPHTTNNKPMIMKAWSDDFNVQDEVLKTIPLWVRFPNLPINCWGMKALSKIGSTLGNPIYADECATESVRISYARMLIEMDITKPLPRYVKLQDHKGRLIQQEVTYDWEPKYCTKCLKIGHDCVKTKIVQPQRVVQQRKIIKNKQVWLRNDRQHDNVKKADEKKVDVQNEASVANQQNEPDPTSNDSLGKEEGWITVLGK</sequence>
<evidence type="ECO:0000313" key="3">
    <source>
        <dbReference type="Proteomes" id="UP000189701"/>
    </source>
</evidence>
<organism evidence="3 4">
    <name type="scientific">Nicotiana sylvestris</name>
    <name type="common">Wood tobacco</name>
    <name type="synonym">South American tobacco</name>
    <dbReference type="NCBI Taxonomy" id="4096"/>
    <lineage>
        <taxon>Eukaryota</taxon>
        <taxon>Viridiplantae</taxon>
        <taxon>Streptophyta</taxon>
        <taxon>Embryophyta</taxon>
        <taxon>Tracheophyta</taxon>
        <taxon>Spermatophyta</taxon>
        <taxon>Magnoliopsida</taxon>
        <taxon>eudicotyledons</taxon>
        <taxon>Gunneridae</taxon>
        <taxon>Pentapetalae</taxon>
        <taxon>asterids</taxon>
        <taxon>lamiids</taxon>
        <taxon>Solanales</taxon>
        <taxon>Solanaceae</taxon>
        <taxon>Nicotianoideae</taxon>
        <taxon>Nicotianeae</taxon>
        <taxon>Nicotiana</taxon>
    </lineage>
</organism>
<dbReference type="Pfam" id="PF14111">
    <property type="entry name" value="DUF4283"/>
    <property type="match status" value="1"/>
</dbReference>
<dbReference type="Proteomes" id="UP000189701">
    <property type="component" value="Unplaced"/>
</dbReference>
<feature type="region of interest" description="Disordered" evidence="1">
    <location>
        <begin position="319"/>
        <end position="362"/>
    </location>
</feature>
<feature type="compositionally biased region" description="Polar residues" evidence="1">
    <location>
        <begin position="331"/>
        <end position="349"/>
    </location>
</feature>
<dbReference type="RefSeq" id="XP_009779969.1">
    <property type="nucleotide sequence ID" value="XM_009781667.1"/>
</dbReference>
<dbReference type="PANTHER" id="PTHR33233">
    <property type="entry name" value="ENDONUCLEASE/EXONUCLEASE/PHOSPHATASE"/>
    <property type="match status" value="1"/>
</dbReference>
<feature type="compositionally biased region" description="Basic and acidic residues" evidence="1">
    <location>
        <begin position="1"/>
        <end position="10"/>
    </location>
</feature>
<dbReference type="PANTHER" id="PTHR33233:SF17">
    <property type="entry name" value="DUF4283 DOMAIN-CONTAINING PROTEIN"/>
    <property type="match status" value="1"/>
</dbReference>
<keyword evidence="3" id="KW-1185">Reference proteome</keyword>